<dbReference type="AlphaFoldDB" id="A0A3S5X2G4"/>
<dbReference type="Pfam" id="PF13655">
    <property type="entry name" value="RVT_N"/>
    <property type="match status" value="1"/>
</dbReference>
<keyword evidence="3" id="KW-0934">Plastid</keyword>
<sequence length="605" mass="71038">MSDNKQFYLAWDEVDWTKVHHRVRRLQHRIFKAKLSGEKFKMHGLQKRLLRSEDAKYLAVYQVTTLNNGRNTPGVGDQKSLTKSQKIALIKSLRIDGKAQFVKRRWIPKPGRQERWPLGIPTLRDRAKQALAKMALEPEWEAIFESNSYGFRPARQAQDAIEAIFLNLRQGKPKWVYEADIRKCFDRINHQALLQKLDTFPLLETQIENWLKAGIFDGYTHTEKLLTFPTIGTPQGGVISPLLANIALHGLENYLLDYVADLVMKPRKTANRGRVAKRRALGFIRYADDFVIIHENKQILEGCIQQTEQWLNRMGLELNTEKSTLRTGEQGFTFLGFQILQVYKNGKIKTKIIPSKENQRRLLESIRTILQNNRSTSSYELIRKLRPIIIGWGNYFKYCECGLIYKQLTHRIFLKLRAWVNRRDPRAGRQKLKEKYFPRGKTWKFNDKTHRDNWILYGHTRDVKGTFKENFLPHLVWIASEKYTKVKDTKSPYDGDDAYWTTRTTQYTAFSTRERKLLKRQKGQCGICTVKFKTTDLREVDHIIPRHRGGRDQYSNLKLVHKHCHLQKTQRELKEGVNQNNLQEPDEGKLSRPDLKTRKNVNVQP</sequence>
<dbReference type="EMBL" id="MH591091">
    <property type="protein sequence ID" value="AYC64189.1"/>
    <property type="molecule type" value="Genomic_DNA"/>
</dbReference>
<evidence type="ECO:0000256" key="1">
    <source>
        <dbReference type="SAM" id="MobiDB-lite"/>
    </source>
</evidence>
<dbReference type="InterPro" id="IPR002711">
    <property type="entry name" value="HNH"/>
</dbReference>
<feature type="domain" description="Reverse transcriptase" evidence="2">
    <location>
        <begin position="88"/>
        <end position="339"/>
    </location>
</feature>
<geneLocation type="chloroplast" evidence="3"/>
<proteinExistence type="predicted"/>
<evidence type="ECO:0000313" key="3">
    <source>
        <dbReference type="EMBL" id="AYC64189.1"/>
    </source>
</evidence>
<dbReference type="InterPro" id="IPR051083">
    <property type="entry name" value="GrpII_Intron_Splice-Mob/Def"/>
</dbReference>
<dbReference type="PANTHER" id="PTHR34047">
    <property type="entry name" value="NUCLEAR INTRON MATURASE 1, MITOCHONDRIAL-RELATED"/>
    <property type="match status" value="1"/>
</dbReference>
<dbReference type="PROSITE" id="PS50878">
    <property type="entry name" value="RT_POL"/>
    <property type="match status" value="1"/>
</dbReference>
<dbReference type="Pfam" id="PF08388">
    <property type="entry name" value="GIIM"/>
    <property type="match status" value="1"/>
</dbReference>
<dbReference type="Gene3D" id="1.10.30.50">
    <property type="match status" value="1"/>
</dbReference>
<dbReference type="Pfam" id="PF01844">
    <property type="entry name" value="HNH"/>
    <property type="match status" value="1"/>
</dbReference>
<dbReference type="InterPro" id="IPR025960">
    <property type="entry name" value="RVT_N"/>
</dbReference>
<keyword evidence="3" id="KW-0150">Chloroplast</keyword>
<accession>A0A3S5X2G4</accession>
<dbReference type="GO" id="GO:0003676">
    <property type="term" value="F:nucleic acid binding"/>
    <property type="evidence" value="ECO:0007669"/>
    <property type="project" value="InterPro"/>
</dbReference>
<dbReference type="InterPro" id="IPR013597">
    <property type="entry name" value="Mat_intron_G2"/>
</dbReference>
<reference evidence="3" key="1">
    <citation type="submission" date="2018-07" db="EMBL/GenBank/DDBJ databases">
        <authorList>
            <person name="Cremen M.C."/>
            <person name="Leliaert F."/>
            <person name="West J."/>
            <person name="Lam D.W."/>
            <person name="Shimada S."/>
            <person name="Lopez-Bautista J.M."/>
            <person name="Verbruggen H."/>
        </authorList>
    </citation>
    <scope>NUCLEOTIDE SEQUENCE</scope>
</reference>
<dbReference type="CDD" id="cd01651">
    <property type="entry name" value="RT_G2_intron"/>
    <property type="match status" value="1"/>
</dbReference>
<dbReference type="PANTHER" id="PTHR34047:SF10">
    <property type="entry name" value="GROUP II INTRON-ASSOCIATED OPEN READING FRAME"/>
    <property type="match status" value="1"/>
</dbReference>
<dbReference type="SUPFAM" id="SSF56672">
    <property type="entry name" value="DNA/RNA polymerases"/>
    <property type="match status" value="1"/>
</dbReference>
<name>A0A3S5X2G4_9CHLO</name>
<protein>
    <recommendedName>
        <fullName evidence="2">Reverse transcriptase domain-containing protein</fullName>
    </recommendedName>
</protein>
<dbReference type="GO" id="GO:0008270">
    <property type="term" value="F:zinc ion binding"/>
    <property type="evidence" value="ECO:0007669"/>
    <property type="project" value="InterPro"/>
</dbReference>
<feature type="compositionally biased region" description="Basic and acidic residues" evidence="1">
    <location>
        <begin position="586"/>
        <end position="597"/>
    </location>
</feature>
<dbReference type="CDD" id="cd00085">
    <property type="entry name" value="HNHc"/>
    <property type="match status" value="1"/>
</dbReference>
<evidence type="ECO:0000259" key="2">
    <source>
        <dbReference type="PROSITE" id="PS50878"/>
    </source>
</evidence>
<dbReference type="InterPro" id="IPR000477">
    <property type="entry name" value="RT_dom"/>
</dbReference>
<dbReference type="Pfam" id="PF00078">
    <property type="entry name" value="RVT_1"/>
    <property type="match status" value="1"/>
</dbReference>
<feature type="region of interest" description="Disordered" evidence="1">
    <location>
        <begin position="571"/>
        <end position="605"/>
    </location>
</feature>
<dbReference type="SMART" id="SM00507">
    <property type="entry name" value="HNHc"/>
    <property type="match status" value="1"/>
</dbReference>
<dbReference type="InterPro" id="IPR043502">
    <property type="entry name" value="DNA/RNA_pol_sf"/>
</dbReference>
<reference evidence="3" key="2">
    <citation type="journal article" date="2019" name="Mol. Phylogenet. Evol.">
        <title>Reassessment of the classification of bryopsidales (chlorophyta) based on chloroplast phylogenomic analyses.</title>
        <authorList>
            <person name="Cremen M.C."/>
            <person name="Leliaert F."/>
            <person name="West J."/>
            <person name="Lam D.W."/>
            <person name="Shimada S."/>
            <person name="Lopez-Bautista J.M."/>
            <person name="Verbruggen H."/>
        </authorList>
    </citation>
    <scope>NUCLEOTIDE SEQUENCE</scope>
</reference>
<organism evidence="3">
    <name type="scientific">Pseudobryopsis hainanensis</name>
    <dbReference type="NCBI Taxonomy" id="2320808"/>
    <lineage>
        <taxon>Eukaryota</taxon>
        <taxon>Viridiplantae</taxon>
        <taxon>Chlorophyta</taxon>
        <taxon>core chlorophytes</taxon>
        <taxon>Ulvophyceae</taxon>
        <taxon>TCBD clade</taxon>
        <taxon>Bryopsidales</taxon>
        <taxon>Bryopsidineae</taxon>
        <taxon>Pseudobryopsidaceae</taxon>
        <taxon>Pseudobryopsis</taxon>
    </lineage>
</organism>
<dbReference type="InterPro" id="IPR003615">
    <property type="entry name" value="HNH_nuc"/>
</dbReference>
<dbReference type="GO" id="GO:0004519">
    <property type="term" value="F:endonuclease activity"/>
    <property type="evidence" value="ECO:0007669"/>
    <property type="project" value="InterPro"/>
</dbReference>
<gene>
    <name evidence="3" type="primary">orf605</name>
</gene>